<dbReference type="RefSeq" id="WP_341470247.1">
    <property type="nucleotide sequence ID" value="NZ_CP128400.1"/>
</dbReference>
<dbReference type="PANTHER" id="PTHR21621:SF0">
    <property type="entry name" value="BETA-CITRYLGLUTAMATE SYNTHASE B-RELATED"/>
    <property type="match status" value="1"/>
</dbReference>
<evidence type="ECO:0000256" key="4">
    <source>
        <dbReference type="PROSITE-ProRule" id="PRU00409"/>
    </source>
</evidence>
<dbReference type="InterPro" id="IPR054562">
    <property type="entry name" value="LysX/ArgX_preATP_grasp"/>
</dbReference>
<dbReference type="InterPro" id="IPR011761">
    <property type="entry name" value="ATP-grasp"/>
</dbReference>
<dbReference type="InterPro" id="IPR013651">
    <property type="entry name" value="ATP-grasp_RimK-type"/>
</dbReference>
<dbReference type="Pfam" id="PF22626">
    <property type="entry name" value="LysX_preATP_grasp"/>
    <property type="match status" value="1"/>
</dbReference>
<dbReference type="NCBIfam" id="TIGR00768">
    <property type="entry name" value="rimK_fam"/>
    <property type="match status" value="1"/>
</dbReference>
<protein>
    <submittedName>
        <fullName evidence="6">RimK family alpha-L-glutamate ligase</fullName>
    </submittedName>
</protein>
<dbReference type="AlphaFoldDB" id="A0A8T7M8C6"/>
<dbReference type="EMBL" id="CP128400">
    <property type="protein sequence ID" value="WJW68342.1"/>
    <property type="molecule type" value="Genomic_DNA"/>
</dbReference>
<evidence type="ECO:0000256" key="3">
    <source>
        <dbReference type="ARBA" id="ARBA00022840"/>
    </source>
</evidence>
<dbReference type="Gene3D" id="3.40.50.20">
    <property type="match status" value="1"/>
</dbReference>
<dbReference type="Gene3D" id="3.30.1490.20">
    <property type="entry name" value="ATP-grasp fold, A domain"/>
    <property type="match status" value="1"/>
</dbReference>
<dbReference type="SUPFAM" id="SSF52440">
    <property type="entry name" value="PreATP-grasp domain"/>
    <property type="match status" value="1"/>
</dbReference>
<keyword evidence="9" id="KW-1185">Reference proteome</keyword>
<reference evidence="6 8" key="1">
    <citation type="submission" date="2020-06" db="EMBL/GenBank/DDBJ databases">
        <title>Anoxygenic phototrophic Chloroflexota member uses a Type I reaction center.</title>
        <authorList>
            <person name="Tsuji J.M."/>
            <person name="Shaw N.A."/>
            <person name="Nagashima S."/>
            <person name="Venkiteswaran J."/>
            <person name="Schiff S.L."/>
            <person name="Hanada S."/>
            <person name="Tank M."/>
            <person name="Neufeld J.D."/>
        </authorList>
    </citation>
    <scope>NUCLEOTIDE SEQUENCE [LARGE SCALE GENOMIC DNA]</scope>
    <source>
        <strain evidence="6">L227-S17</strain>
    </source>
</reference>
<proteinExistence type="predicted"/>
<keyword evidence="2 4" id="KW-0547">Nucleotide-binding</keyword>
<evidence type="ECO:0000256" key="2">
    <source>
        <dbReference type="ARBA" id="ARBA00022741"/>
    </source>
</evidence>
<dbReference type="Proteomes" id="UP000521676">
    <property type="component" value="Unassembled WGS sequence"/>
</dbReference>
<dbReference type="SUPFAM" id="SSF56059">
    <property type="entry name" value="Glutathione synthetase ATP-binding domain-like"/>
    <property type="match status" value="1"/>
</dbReference>
<organism evidence="6 8">
    <name type="scientific">Candidatus Chlorohelix allophototropha</name>
    <dbReference type="NCBI Taxonomy" id="3003348"/>
    <lineage>
        <taxon>Bacteria</taxon>
        <taxon>Bacillati</taxon>
        <taxon>Chloroflexota</taxon>
        <taxon>Chloroflexia</taxon>
        <taxon>Candidatus Chloroheliales</taxon>
        <taxon>Candidatus Chloroheliaceae</taxon>
        <taxon>Candidatus Chlorohelix</taxon>
    </lineage>
</organism>
<evidence type="ECO:0000259" key="5">
    <source>
        <dbReference type="PROSITE" id="PS50975"/>
    </source>
</evidence>
<dbReference type="GO" id="GO:0005737">
    <property type="term" value="C:cytoplasm"/>
    <property type="evidence" value="ECO:0007669"/>
    <property type="project" value="TreeGrafter"/>
</dbReference>
<dbReference type="InterPro" id="IPR016185">
    <property type="entry name" value="PreATP-grasp_dom_sf"/>
</dbReference>
<evidence type="ECO:0000313" key="8">
    <source>
        <dbReference type="Proteomes" id="UP000521676"/>
    </source>
</evidence>
<accession>A0A8T7M8C6</accession>
<evidence type="ECO:0000256" key="1">
    <source>
        <dbReference type="ARBA" id="ARBA00022723"/>
    </source>
</evidence>
<reference evidence="7" key="2">
    <citation type="journal article" date="2024" name="Nature">
        <title>Anoxygenic phototroph of the Chloroflexota uses a type I reaction centre.</title>
        <authorList>
            <person name="Tsuji J.M."/>
            <person name="Shaw N.A."/>
            <person name="Nagashima S."/>
            <person name="Venkiteswaran J.J."/>
            <person name="Schiff S.L."/>
            <person name="Watanabe T."/>
            <person name="Fukui M."/>
            <person name="Hanada S."/>
            <person name="Tank M."/>
            <person name="Neufeld J.D."/>
        </authorList>
    </citation>
    <scope>NUCLEOTIDE SEQUENCE</scope>
    <source>
        <strain evidence="7">L227-S17</strain>
    </source>
</reference>
<evidence type="ECO:0000313" key="7">
    <source>
        <dbReference type="EMBL" id="WJW68342.1"/>
    </source>
</evidence>
<sequence>MGKKLGILYTELREDENALIEAARKLGVEPILINTSEIVFDMQEGKVIVPGDAEVVIERTIDHFVALYSLILLERAGIKTVNSYEVARTCGDKLLTTIAFVENNVPTPRTQISFNLESAMTSINELSFPVMLKPITGDKGSLVARLNDYDAAKAVLEYKDQLGQYDHAIYYLQEYLQNRPGRDIRAFVIGNQVVKAIYMIANRATSSGDKNLTVIDCPLTPQIVEVALAAAKAVGGGVLAVDLIEDGDSLKAIEVDYTIEFSSLGLAKELAPLIIQYALAQI</sequence>
<gene>
    <name evidence="6" type="ORF">HXX08_21335</name>
    <name evidence="7" type="ORF">OZ401_003951</name>
</gene>
<dbReference type="GO" id="GO:0018169">
    <property type="term" value="F:ribosomal S6-glutamic acid ligase activity"/>
    <property type="evidence" value="ECO:0007669"/>
    <property type="project" value="TreeGrafter"/>
</dbReference>
<dbReference type="PROSITE" id="PS50975">
    <property type="entry name" value="ATP_GRASP"/>
    <property type="match status" value="1"/>
</dbReference>
<dbReference type="GO" id="GO:0046872">
    <property type="term" value="F:metal ion binding"/>
    <property type="evidence" value="ECO:0007669"/>
    <property type="project" value="UniProtKB-KW"/>
</dbReference>
<dbReference type="Pfam" id="PF08443">
    <property type="entry name" value="RimK"/>
    <property type="match status" value="1"/>
</dbReference>
<evidence type="ECO:0000313" key="9">
    <source>
        <dbReference type="Proteomes" id="UP001431572"/>
    </source>
</evidence>
<dbReference type="Proteomes" id="UP001431572">
    <property type="component" value="Chromosome 2"/>
</dbReference>
<dbReference type="GO" id="GO:0005524">
    <property type="term" value="F:ATP binding"/>
    <property type="evidence" value="ECO:0007669"/>
    <property type="project" value="UniProtKB-UniRule"/>
</dbReference>
<dbReference type="EMBL" id="JACATZ010000003">
    <property type="protein sequence ID" value="NWJ48408.1"/>
    <property type="molecule type" value="Genomic_DNA"/>
</dbReference>
<name>A0A8T7M8C6_9CHLR</name>
<dbReference type="GO" id="GO:0009432">
    <property type="term" value="P:SOS response"/>
    <property type="evidence" value="ECO:0007669"/>
    <property type="project" value="TreeGrafter"/>
</dbReference>
<keyword evidence="3 4" id="KW-0067">ATP-binding</keyword>
<dbReference type="Gene3D" id="3.30.470.20">
    <property type="entry name" value="ATP-grasp fold, B domain"/>
    <property type="match status" value="1"/>
</dbReference>
<evidence type="ECO:0000313" key="6">
    <source>
        <dbReference type="EMBL" id="NWJ48408.1"/>
    </source>
</evidence>
<dbReference type="InterPro" id="IPR013815">
    <property type="entry name" value="ATP_grasp_subdomain_1"/>
</dbReference>
<keyword evidence="1" id="KW-0479">Metal-binding</keyword>
<dbReference type="PANTHER" id="PTHR21621">
    <property type="entry name" value="RIBOSOMAL PROTEIN S6 MODIFICATION PROTEIN"/>
    <property type="match status" value="1"/>
</dbReference>
<keyword evidence="6" id="KW-0436">Ligase</keyword>
<feature type="domain" description="ATP-grasp" evidence="5">
    <location>
        <begin position="97"/>
        <end position="281"/>
    </location>
</feature>
<dbReference type="InterPro" id="IPR004666">
    <property type="entry name" value="Rp_bS6_RimK/Lys_biosynth_LsyX"/>
</dbReference>